<accession>A0A839H957</accession>
<evidence type="ECO:0000259" key="3">
    <source>
        <dbReference type="Pfam" id="PF13464"/>
    </source>
</evidence>
<feature type="transmembrane region" description="Helical" evidence="2">
    <location>
        <begin position="121"/>
        <end position="144"/>
    </location>
</feature>
<dbReference type="InterPro" id="IPR001387">
    <property type="entry name" value="Cro/C1-type_HTH"/>
</dbReference>
<reference evidence="4 5" key="1">
    <citation type="submission" date="2020-07" db="EMBL/GenBank/DDBJ databases">
        <title>Description of Limosilactobacillus balticus sp. nov., Limosilactobacillus agrestis sp. nov., Limosilactobacillus albertensis sp. nov., Limosilactobacillus rudii sp. nov., Limosilactobacillus fastidiosus sp. nov., five novel Limosilactobacillus species isolated from the vertebrate gastrointestinal tract, and proposal of 6 subspecies of Limosilactobacillus reuteri adapted to the gastrointestinal tract of specific vertebrate hosts.</title>
        <authorList>
            <person name="Li F."/>
            <person name="Cheng C."/>
            <person name="Zheng J."/>
            <person name="Quevedo R.M."/>
            <person name="Li J."/>
            <person name="Roos S."/>
            <person name="Gaenzle M.G."/>
            <person name="Walter J."/>
        </authorList>
    </citation>
    <scope>NUCLEOTIDE SEQUENCE [LARGE SCALE GENOMIC DNA]</scope>
    <source>
        <strain evidence="4 5">Lr3000</strain>
    </source>
</reference>
<dbReference type="SUPFAM" id="SSF47413">
    <property type="entry name" value="lambda repressor-like DNA-binding domains"/>
    <property type="match status" value="1"/>
</dbReference>
<dbReference type="CDD" id="cd00093">
    <property type="entry name" value="HTH_XRE"/>
    <property type="match status" value="1"/>
</dbReference>
<dbReference type="RefSeq" id="WP_182602879.1">
    <property type="nucleotide sequence ID" value="NZ_JACIVD010000066.1"/>
</dbReference>
<dbReference type="EMBL" id="JACIVD010000066">
    <property type="protein sequence ID" value="MBB1123856.1"/>
    <property type="molecule type" value="Genomic_DNA"/>
</dbReference>
<keyword evidence="2" id="KW-0812">Transmembrane</keyword>
<evidence type="ECO:0000313" key="5">
    <source>
        <dbReference type="Proteomes" id="UP000547628"/>
    </source>
</evidence>
<dbReference type="InterPro" id="IPR025194">
    <property type="entry name" value="RodZ-like_C"/>
</dbReference>
<dbReference type="Pfam" id="PF13413">
    <property type="entry name" value="HTH_25"/>
    <property type="match status" value="1"/>
</dbReference>
<organism evidence="4 5">
    <name type="scientific">Limosilactobacillus albertensis</name>
    <dbReference type="NCBI Taxonomy" id="2759752"/>
    <lineage>
        <taxon>Bacteria</taxon>
        <taxon>Bacillati</taxon>
        <taxon>Bacillota</taxon>
        <taxon>Bacilli</taxon>
        <taxon>Lactobacillales</taxon>
        <taxon>Lactobacillaceae</taxon>
        <taxon>Limosilactobacillus</taxon>
    </lineage>
</organism>
<keyword evidence="2" id="KW-1133">Transmembrane helix</keyword>
<keyword evidence="2" id="KW-0472">Membrane</keyword>
<dbReference type="Gene3D" id="1.10.260.40">
    <property type="entry name" value="lambda repressor-like DNA-binding domains"/>
    <property type="match status" value="1"/>
</dbReference>
<sequence length="344" mass="38313">MSENENDQKRLEIGKILRKAREEKGYTLDDLQQMTKIQKRYLIAIEDENFDELPGDFYVRAFIKQYANMVGLDGNELLQKYDDQLPKTKTEEYSDHLAQAVETRTSQRKTVSGSVDKVRNYMPTIIIACVIVLVLAAIWLTAIARNHRDSSTRIDNSSVSVSGESRKKASSSSKKESTKQSKSTAIKLQEAPNRNDTSVTYTAKQLTADTTLQIEPSDRSWMQVRANNNNLLNKTLNNNEKTSLKINRDTTSLVITVGNARATKLKIGDQEIDFTNNGRYQNTRNVTINFGQNQSSSSAASQASNNSNRNASSTSQSNNATQPSAASSSRPQTNASRQGSQPTR</sequence>
<name>A0A839H957_9LACO</name>
<proteinExistence type="predicted"/>
<evidence type="ECO:0000256" key="2">
    <source>
        <dbReference type="SAM" id="Phobius"/>
    </source>
</evidence>
<dbReference type="InterPro" id="IPR050400">
    <property type="entry name" value="Bact_Cytoskel_RodZ"/>
</dbReference>
<feature type="region of interest" description="Disordered" evidence="1">
    <location>
        <begin position="293"/>
        <end position="344"/>
    </location>
</feature>
<dbReference type="Pfam" id="PF13464">
    <property type="entry name" value="RodZ_C"/>
    <property type="match status" value="1"/>
</dbReference>
<protein>
    <submittedName>
        <fullName evidence="4">Helix-turn-helix domain-containing protein</fullName>
    </submittedName>
</protein>
<feature type="compositionally biased region" description="Low complexity" evidence="1">
    <location>
        <begin position="293"/>
        <end position="322"/>
    </location>
</feature>
<comment type="caution">
    <text evidence="4">The sequence shown here is derived from an EMBL/GenBank/DDBJ whole genome shotgun (WGS) entry which is preliminary data.</text>
</comment>
<feature type="domain" description="Cytoskeleton protein RodZ-like C-terminal" evidence="3">
    <location>
        <begin position="214"/>
        <end position="287"/>
    </location>
</feature>
<dbReference type="Proteomes" id="UP000547628">
    <property type="component" value="Unassembled WGS sequence"/>
</dbReference>
<evidence type="ECO:0000256" key="1">
    <source>
        <dbReference type="SAM" id="MobiDB-lite"/>
    </source>
</evidence>
<feature type="compositionally biased region" description="Polar residues" evidence="1">
    <location>
        <begin position="323"/>
        <end position="344"/>
    </location>
</feature>
<feature type="compositionally biased region" description="Polar residues" evidence="1">
    <location>
        <begin position="192"/>
        <end position="201"/>
    </location>
</feature>
<dbReference type="GO" id="GO:0003677">
    <property type="term" value="F:DNA binding"/>
    <property type="evidence" value="ECO:0007669"/>
    <property type="project" value="InterPro"/>
</dbReference>
<dbReference type="PANTHER" id="PTHR34475:SF1">
    <property type="entry name" value="CYTOSKELETON PROTEIN RODZ"/>
    <property type="match status" value="1"/>
</dbReference>
<feature type="region of interest" description="Disordered" evidence="1">
    <location>
        <begin position="151"/>
        <end position="201"/>
    </location>
</feature>
<dbReference type="PANTHER" id="PTHR34475">
    <property type="match status" value="1"/>
</dbReference>
<dbReference type="AlphaFoldDB" id="A0A839H957"/>
<dbReference type="InterPro" id="IPR010982">
    <property type="entry name" value="Lambda_DNA-bd_dom_sf"/>
</dbReference>
<evidence type="ECO:0000313" key="4">
    <source>
        <dbReference type="EMBL" id="MBB1123856.1"/>
    </source>
</evidence>
<gene>
    <name evidence="4" type="ORF">H5S41_07790</name>
</gene>